<organism evidence="2 3">
    <name type="scientific">Actinomadura latina</name>
    <dbReference type="NCBI Taxonomy" id="163603"/>
    <lineage>
        <taxon>Bacteria</taxon>
        <taxon>Bacillati</taxon>
        <taxon>Actinomycetota</taxon>
        <taxon>Actinomycetes</taxon>
        <taxon>Streptosporangiales</taxon>
        <taxon>Thermomonosporaceae</taxon>
        <taxon>Actinomadura</taxon>
    </lineage>
</organism>
<evidence type="ECO:0000256" key="1">
    <source>
        <dbReference type="SAM" id="MobiDB-lite"/>
    </source>
</evidence>
<sequence length="120" mass="13350">MSDDIQQIQPLDSGITEEWARNTDEPDLRAVSAAKLREGPWWSVGVQVMEFIRAEPLESELRRRIAAALTSVSGVADVEEEDREVWTVTGDPTGKALVEAVAQVLDDLAHRTRTACRHPE</sequence>
<evidence type="ECO:0000313" key="3">
    <source>
        <dbReference type="Proteomes" id="UP000579250"/>
    </source>
</evidence>
<keyword evidence="3" id="KW-1185">Reference proteome</keyword>
<gene>
    <name evidence="2" type="ORF">HGB48_34730</name>
</gene>
<feature type="region of interest" description="Disordered" evidence="1">
    <location>
        <begin position="1"/>
        <end position="20"/>
    </location>
</feature>
<comment type="caution">
    <text evidence="2">The sequence shown here is derived from an EMBL/GenBank/DDBJ whole genome shotgun (WGS) entry which is preliminary data.</text>
</comment>
<dbReference type="Proteomes" id="UP000579250">
    <property type="component" value="Unassembled WGS sequence"/>
</dbReference>
<reference evidence="2 3" key="1">
    <citation type="submission" date="2020-04" db="EMBL/GenBank/DDBJ databases">
        <title>MicrobeNet Type strains.</title>
        <authorList>
            <person name="Nicholson A.C."/>
        </authorList>
    </citation>
    <scope>NUCLEOTIDE SEQUENCE [LARGE SCALE GENOMIC DNA]</scope>
    <source>
        <strain evidence="2 3">ATCC BAA-277</strain>
    </source>
</reference>
<name>A0A846Z621_9ACTN</name>
<proteinExistence type="predicted"/>
<dbReference type="AlphaFoldDB" id="A0A846Z621"/>
<evidence type="ECO:0000313" key="2">
    <source>
        <dbReference type="EMBL" id="NKZ08860.1"/>
    </source>
</evidence>
<dbReference type="EMBL" id="JAAXPI010000103">
    <property type="protein sequence ID" value="NKZ08860.1"/>
    <property type="molecule type" value="Genomic_DNA"/>
</dbReference>
<dbReference type="RefSeq" id="WP_067634658.1">
    <property type="nucleotide sequence ID" value="NZ_JAAXPI010000103.1"/>
</dbReference>
<feature type="compositionally biased region" description="Polar residues" evidence="1">
    <location>
        <begin position="1"/>
        <end position="10"/>
    </location>
</feature>
<protein>
    <submittedName>
        <fullName evidence="2">Uncharacterized protein</fullName>
    </submittedName>
</protein>
<accession>A0A846Z621</accession>